<dbReference type="Proteomes" id="UP000663832">
    <property type="component" value="Unassembled WGS sequence"/>
</dbReference>
<evidence type="ECO:0000313" key="2">
    <source>
        <dbReference type="EMBL" id="CAF1412652.1"/>
    </source>
</evidence>
<accession>A0A815LQS3</accession>
<reference evidence="2" key="1">
    <citation type="submission" date="2021-02" db="EMBL/GenBank/DDBJ databases">
        <authorList>
            <person name="Nowell W R."/>
        </authorList>
    </citation>
    <scope>NUCLEOTIDE SEQUENCE</scope>
</reference>
<evidence type="ECO:0000313" key="3">
    <source>
        <dbReference type="Proteomes" id="UP000663832"/>
    </source>
</evidence>
<dbReference type="EMBL" id="CAJNOM010000393">
    <property type="protein sequence ID" value="CAF1412652.1"/>
    <property type="molecule type" value="Genomic_DNA"/>
</dbReference>
<evidence type="ECO:0000256" key="1">
    <source>
        <dbReference type="SAM" id="SignalP"/>
    </source>
</evidence>
<keyword evidence="1" id="KW-0732">Signal</keyword>
<dbReference type="OrthoDB" id="9995396at2759"/>
<proteinExistence type="predicted"/>
<feature type="signal peptide" evidence="1">
    <location>
        <begin position="1"/>
        <end position="15"/>
    </location>
</feature>
<organism evidence="2 3">
    <name type="scientific">Adineta steineri</name>
    <dbReference type="NCBI Taxonomy" id="433720"/>
    <lineage>
        <taxon>Eukaryota</taxon>
        <taxon>Metazoa</taxon>
        <taxon>Spiralia</taxon>
        <taxon>Gnathifera</taxon>
        <taxon>Rotifera</taxon>
        <taxon>Eurotatoria</taxon>
        <taxon>Bdelloidea</taxon>
        <taxon>Adinetida</taxon>
        <taxon>Adinetidae</taxon>
        <taxon>Adineta</taxon>
    </lineage>
</organism>
<comment type="caution">
    <text evidence="2">The sequence shown here is derived from an EMBL/GenBank/DDBJ whole genome shotgun (WGS) entry which is preliminary data.</text>
</comment>
<gene>
    <name evidence="2" type="ORF">QVE165_LOCUS37621</name>
</gene>
<name>A0A815LQS3_9BILA</name>
<dbReference type="AlphaFoldDB" id="A0A815LQS3"/>
<feature type="chain" id="PRO_5032693330" evidence="1">
    <location>
        <begin position="16"/>
        <end position="219"/>
    </location>
</feature>
<sequence length="219" mass="25871">MNLIIILIYIILLCGSNVELSLFKTNFHFYVQNVASIFHSNWRENFLKKNPFAKNRFKLTKSLTHYNSSDFIYPMILTVGSCLVHRNFKVAQNRYNSSLIYVDILNMNYNELPPDWALENRATAQIACKYVIQGLRKKKLFNQNFIEKISAIIHNEWMKRNGEYASKDLMVPYMNLTEIEKDKDRKAILIACRIYNELYLYHKFNTTPVAFVGYIDQLN</sequence>
<keyword evidence="3" id="KW-1185">Reference proteome</keyword>
<protein>
    <submittedName>
        <fullName evidence="2">Uncharacterized protein</fullName>
    </submittedName>
</protein>